<dbReference type="Pfam" id="PF00459">
    <property type="entry name" value="Inositol_P"/>
    <property type="match status" value="1"/>
</dbReference>
<evidence type="ECO:0000256" key="4">
    <source>
        <dbReference type="ARBA" id="ARBA00022842"/>
    </source>
</evidence>
<dbReference type="GeneID" id="88856589"/>
<accession>A0ABY9XE53</accession>
<sequence>MLNIALEAVNTIRKKTQEAFYGAGQFDYKFDRSVVTQTDLMLEAEIRELFEKRSPGVPVWGEEFGLNGAEEFESGWIIDPIDGTRAFLYGIPLFSTLIAFVEQGEPVVGVMSFPAISTVVYAAKGKGCWMSVEGKPLRQLKIAENSPEMVKQAVITASGIHSTSYNLADGTVAYNLDSLVKSARDFTFVNDAYQHAMVAAGRLHCAIDTLMKPWDSAAILPCIKEAGGDFCTLNGSREKVIFGGSLVSACTPKLLDNVVQIMNSSIPIQLQIPACKSM</sequence>
<evidence type="ECO:0000313" key="5">
    <source>
        <dbReference type="EMBL" id="WNH00873.1"/>
    </source>
</evidence>
<dbReference type="EMBL" id="CP133647">
    <property type="protein sequence ID" value="WNH00873.1"/>
    <property type="molecule type" value="Genomic_DNA"/>
</dbReference>
<gene>
    <name evidence="5" type="ORF">QL112_013490</name>
</gene>
<dbReference type="Proteomes" id="UP001300348">
    <property type="component" value="Chromosome"/>
</dbReference>
<evidence type="ECO:0000256" key="1">
    <source>
        <dbReference type="ARBA" id="ARBA00009759"/>
    </source>
</evidence>
<name>A0ABY9XE53_9GAMM</name>
<dbReference type="InterPro" id="IPR000760">
    <property type="entry name" value="Inositol_monophosphatase-like"/>
</dbReference>
<dbReference type="Gene3D" id="3.40.190.80">
    <property type="match status" value="1"/>
</dbReference>
<proteinExistence type="inferred from homology"/>
<keyword evidence="2" id="KW-0479">Metal-binding</keyword>
<dbReference type="PANTHER" id="PTHR20854">
    <property type="entry name" value="INOSITOL MONOPHOSPHATASE"/>
    <property type="match status" value="1"/>
</dbReference>
<dbReference type="PROSITE" id="PS00629">
    <property type="entry name" value="IMP_1"/>
    <property type="match status" value="1"/>
</dbReference>
<protein>
    <submittedName>
        <fullName evidence="5">Inositol monophosphatase family protein</fullName>
    </submittedName>
</protein>
<keyword evidence="3" id="KW-0378">Hydrolase</keyword>
<keyword evidence="6" id="KW-1185">Reference proteome</keyword>
<reference evidence="5 6" key="1">
    <citation type="journal article" date="2023" name="Access Microbiol">
        <title>The genome of a steinernematid-associated Pseudomonas piscis bacterium encodes the biosynthesis of insect toxins.</title>
        <authorList>
            <person name="Awori R.M."/>
            <person name="Hendre P."/>
            <person name="Amugune N.O."/>
        </authorList>
    </citation>
    <scope>NUCLEOTIDE SEQUENCE [LARGE SCALE GENOMIC DNA]</scope>
    <source>
        <strain evidence="5 6">97</strain>
    </source>
</reference>
<dbReference type="Gene3D" id="3.30.540.10">
    <property type="entry name" value="Fructose-1,6-Bisphosphatase, subunit A, domain 1"/>
    <property type="match status" value="1"/>
</dbReference>
<dbReference type="SUPFAM" id="SSF56655">
    <property type="entry name" value="Carbohydrate phosphatase"/>
    <property type="match status" value="1"/>
</dbReference>
<dbReference type="PRINTS" id="PR00377">
    <property type="entry name" value="IMPHPHTASES"/>
</dbReference>
<dbReference type="RefSeq" id="WP_189758097.1">
    <property type="nucleotide sequence ID" value="NZ_CAWPOC010000112.1"/>
</dbReference>
<keyword evidence="4" id="KW-0460">Magnesium</keyword>
<comment type="similarity">
    <text evidence="1">Belongs to the inositol monophosphatase superfamily.</text>
</comment>
<evidence type="ECO:0000313" key="6">
    <source>
        <dbReference type="Proteomes" id="UP001300348"/>
    </source>
</evidence>
<evidence type="ECO:0000256" key="3">
    <source>
        <dbReference type="ARBA" id="ARBA00022801"/>
    </source>
</evidence>
<evidence type="ECO:0000256" key="2">
    <source>
        <dbReference type="ARBA" id="ARBA00022723"/>
    </source>
</evidence>
<dbReference type="PANTHER" id="PTHR20854:SF4">
    <property type="entry name" value="INOSITOL-1-MONOPHOSPHATASE-RELATED"/>
    <property type="match status" value="1"/>
</dbReference>
<organism evidence="5 6">
    <name type="scientific">Xenorhabdus griffiniae</name>
    <dbReference type="NCBI Taxonomy" id="351672"/>
    <lineage>
        <taxon>Bacteria</taxon>
        <taxon>Pseudomonadati</taxon>
        <taxon>Pseudomonadota</taxon>
        <taxon>Gammaproteobacteria</taxon>
        <taxon>Enterobacterales</taxon>
        <taxon>Morganellaceae</taxon>
        <taxon>Xenorhabdus</taxon>
    </lineage>
</organism>
<dbReference type="InterPro" id="IPR020583">
    <property type="entry name" value="Inositol_monoP_metal-BS"/>
</dbReference>